<proteinExistence type="predicted"/>
<evidence type="ECO:0000259" key="1">
    <source>
        <dbReference type="PROSITE" id="PS50213"/>
    </source>
</evidence>
<dbReference type="Pfam" id="PF02469">
    <property type="entry name" value="Fasciclin"/>
    <property type="match status" value="1"/>
</dbReference>
<sequence length="160" mass="17655">MEAIYRYTLLKFTLVALLYLAVLQVEARQLAFVPQERTSMLQYLIETEPVLGELIAKSGLAPTLSGDAVYTFLVPSDADLNNLKNEPPQRVRAILSGHILKGRYLENDLKDGATIETLAGTKVTICRKKDHTLVSGSRIVAANTEVKNGIIHKLSSSIKF</sequence>
<name>A0ABS7CR07_9BACT</name>
<dbReference type="SUPFAM" id="SSF82153">
    <property type="entry name" value="FAS1 domain"/>
    <property type="match status" value="1"/>
</dbReference>
<gene>
    <name evidence="2" type="ORF">K0O23_04340</name>
</gene>
<dbReference type="InterPro" id="IPR050904">
    <property type="entry name" value="Adhesion/Biosynth-related"/>
</dbReference>
<protein>
    <submittedName>
        <fullName evidence="2">Fasciclin domain-containing protein</fullName>
    </submittedName>
</protein>
<feature type="domain" description="FAS1" evidence="1">
    <location>
        <begin position="25"/>
        <end position="158"/>
    </location>
</feature>
<dbReference type="SMART" id="SM00554">
    <property type="entry name" value="FAS1"/>
    <property type="match status" value="1"/>
</dbReference>
<dbReference type="InterPro" id="IPR036378">
    <property type="entry name" value="FAS1_dom_sf"/>
</dbReference>
<reference evidence="2 3" key="1">
    <citation type="journal article" date="2016" name="Int. J. Syst. Evol. Microbiol.">
        <title>Pontibacter aydingkolensis sp. nov., isolated from soil of a salt lake.</title>
        <authorList>
            <person name="Osman G."/>
            <person name="Zhang T."/>
            <person name="Lou K."/>
            <person name="Gao Y."/>
            <person name="Chang W."/>
            <person name="Lin Q."/>
            <person name="Yang H.M."/>
            <person name="Huo X.D."/>
            <person name="Wang N."/>
        </authorList>
    </citation>
    <scope>NUCLEOTIDE SEQUENCE [LARGE SCALE GENOMIC DNA]</scope>
    <source>
        <strain evidence="2 3">KACC 19255</strain>
    </source>
</reference>
<dbReference type="InterPro" id="IPR000782">
    <property type="entry name" value="FAS1_domain"/>
</dbReference>
<dbReference type="PANTHER" id="PTHR10900:SF77">
    <property type="entry name" value="FI19380P1"/>
    <property type="match status" value="1"/>
</dbReference>
<dbReference type="EMBL" id="JAHYXK010000002">
    <property type="protein sequence ID" value="MBW7466286.1"/>
    <property type="molecule type" value="Genomic_DNA"/>
</dbReference>
<dbReference type="Gene3D" id="2.30.180.10">
    <property type="entry name" value="FAS1 domain"/>
    <property type="match status" value="1"/>
</dbReference>
<dbReference type="PANTHER" id="PTHR10900">
    <property type="entry name" value="PERIOSTIN-RELATED"/>
    <property type="match status" value="1"/>
</dbReference>
<keyword evidence="3" id="KW-1185">Reference proteome</keyword>
<evidence type="ECO:0000313" key="2">
    <source>
        <dbReference type="EMBL" id="MBW7466286.1"/>
    </source>
</evidence>
<comment type="caution">
    <text evidence="2">The sequence shown here is derived from an EMBL/GenBank/DDBJ whole genome shotgun (WGS) entry which is preliminary data.</text>
</comment>
<dbReference type="PROSITE" id="PS50213">
    <property type="entry name" value="FAS1"/>
    <property type="match status" value="1"/>
</dbReference>
<dbReference type="RefSeq" id="WP_219876163.1">
    <property type="nucleotide sequence ID" value="NZ_JAHYXK010000002.1"/>
</dbReference>
<accession>A0ABS7CR07</accession>
<organism evidence="2 3">
    <name type="scientific">Pontibacter aydingkolensis</name>
    <dbReference type="NCBI Taxonomy" id="1911536"/>
    <lineage>
        <taxon>Bacteria</taxon>
        <taxon>Pseudomonadati</taxon>
        <taxon>Bacteroidota</taxon>
        <taxon>Cytophagia</taxon>
        <taxon>Cytophagales</taxon>
        <taxon>Hymenobacteraceae</taxon>
        <taxon>Pontibacter</taxon>
    </lineage>
</organism>
<dbReference type="Proteomes" id="UP000813018">
    <property type="component" value="Unassembled WGS sequence"/>
</dbReference>
<evidence type="ECO:0000313" key="3">
    <source>
        <dbReference type="Proteomes" id="UP000813018"/>
    </source>
</evidence>